<feature type="transmembrane region" description="Helical" evidence="1">
    <location>
        <begin position="77"/>
        <end position="99"/>
    </location>
</feature>
<feature type="transmembrane region" description="Helical" evidence="1">
    <location>
        <begin position="147"/>
        <end position="168"/>
    </location>
</feature>
<name>A0A5N8WXP1_9ACTN</name>
<feature type="transmembrane region" description="Helical" evidence="1">
    <location>
        <begin position="119"/>
        <end position="140"/>
    </location>
</feature>
<accession>A0A5N8WXP1</accession>
<evidence type="ECO:0000313" key="3">
    <source>
        <dbReference type="Proteomes" id="UP000373149"/>
    </source>
</evidence>
<gene>
    <name evidence="2" type="ORF">FPZ41_27875</name>
</gene>
<protein>
    <submittedName>
        <fullName evidence="2">Uncharacterized protein</fullName>
    </submittedName>
</protein>
<sequence>MRTHCLRGPASPTSGALRGLRAGVLAVLCVLLPLAGHVLAQGHAPQWLVVAAVAAVALPGALFLTRHRLTDTQLLGVLVLAQLTYHVVYSLPGACAAVTGQDGSAGGPLRLIEHDASAGPPPGVLIAGHLVSLLLAARLLGVTERLLWQSTSLLVVVRGLLLFFWPLFGGRHGTGPQAAVPESSSPLMSALLVRLHSGRAPPRHGHGPFVLLRPTPLGALHLP</sequence>
<evidence type="ECO:0000256" key="1">
    <source>
        <dbReference type="SAM" id="Phobius"/>
    </source>
</evidence>
<keyword evidence="1" id="KW-1133">Transmembrane helix</keyword>
<keyword evidence="3" id="KW-1185">Reference proteome</keyword>
<evidence type="ECO:0000313" key="2">
    <source>
        <dbReference type="EMBL" id="MPY52183.1"/>
    </source>
</evidence>
<feature type="transmembrane region" description="Helical" evidence="1">
    <location>
        <begin position="46"/>
        <end position="65"/>
    </location>
</feature>
<organism evidence="2 3">
    <name type="scientific">Streptomyces acidicola</name>
    <dbReference type="NCBI Taxonomy" id="2596892"/>
    <lineage>
        <taxon>Bacteria</taxon>
        <taxon>Bacillati</taxon>
        <taxon>Actinomycetota</taxon>
        <taxon>Actinomycetes</taxon>
        <taxon>Kitasatosporales</taxon>
        <taxon>Streptomycetaceae</taxon>
        <taxon>Streptomyces</taxon>
    </lineage>
</organism>
<dbReference type="EMBL" id="VMNX01000125">
    <property type="protein sequence ID" value="MPY52183.1"/>
    <property type="molecule type" value="Genomic_DNA"/>
</dbReference>
<dbReference type="Proteomes" id="UP000373149">
    <property type="component" value="Unassembled WGS sequence"/>
</dbReference>
<keyword evidence="1" id="KW-0472">Membrane</keyword>
<proteinExistence type="predicted"/>
<dbReference type="AlphaFoldDB" id="A0A5N8WXP1"/>
<keyword evidence="1" id="KW-0812">Transmembrane</keyword>
<feature type="transmembrane region" description="Helical" evidence="1">
    <location>
        <begin position="20"/>
        <end position="40"/>
    </location>
</feature>
<reference evidence="2 3" key="1">
    <citation type="submission" date="2019-09" db="EMBL/GenBank/DDBJ databases">
        <authorList>
            <person name="Duangmal K."/>
            <person name="Teo W.F.A."/>
            <person name="Lipun K."/>
        </authorList>
    </citation>
    <scope>NUCLEOTIDE SEQUENCE [LARGE SCALE GENOMIC DNA]</scope>
    <source>
        <strain evidence="2 3">K1PN6</strain>
    </source>
</reference>
<comment type="caution">
    <text evidence="2">The sequence shown here is derived from an EMBL/GenBank/DDBJ whole genome shotgun (WGS) entry which is preliminary data.</text>
</comment>
<dbReference type="RefSeq" id="WP_152866422.1">
    <property type="nucleotide sequence ID" value="NZ_VMNX01000125.1"/>
</dbReference>